<evidence type="ECO:0008006" key="3">
    <source>
        <dbReference type="Google" id="ProtNLM"/>
    </source>
</evidence>
<keyword evidence="2" id="KW-1185">Reference proteome</keyword>
<dbReference type="RefSeq" id="WP_344417738.1">
    <property type="nucleotide sequence ID" value="NZ_BAAAQK010000009.1"/>
</dbReference>
<proteinExistence type="predicted"/>
<comment type="caution">
    <text evidence="1">The sequence shown here is derived from an EMBL/GenBank/DDBJ whole genome shotgun (WGS) entry which is preliminary data.</text>
</comment>
<dbReference type="Proteomes" id="UP001500449">
    <property type="component" value="Unassembled WGS sequence"/>
</dbReference>
<gene>
    <name evidence="1" type="ORF">GCM10009836_34260</name>
</gene>
<name>A0ABN2N480_9PSEU</name>
<organism evidence="1 2">
    <name type="scientific">Pseudonocardia ailaonensis</name>
    <dbReference type="NCBI Taxonomy" id="367279"/>
    <lineage>
        <taxon>Bacteria</taxon>
        <taxon>Bacillati</taxon>
        <taxon>Actinomycetota</taxon>
        <taxon>Actinomycetes</taxon>
        <taxon>Pseudonocardiales</taxon>
        <taxon>Pseudonocardiaceae</taxon>
        <taxon>Pseudonocardia</taxon>
    </lineage>
</organism>
<accession>A0ABN2N480</accession>
<evidence type="ECO:0000313" key="1">
    <source>
        <dbReference type="EMBL" id="GAA1851418.1"/>
    </source>
</evidence>
<dbReference type="EMBL" id="BAAAQK010000009">
    <property type="protein sequence ID" value="GAA1851418.1"/>
    <property type="molecule type" value="Genomic_DNA"/>
</dbReference>
<evidence type="ECO:0000313" key="2">
    <source>
        <dbReference type="Proteomes" id="UP001500449"/>
    </source>
</evidence>
<sequence length="99" mass="9849">MGLKPGDRLRAQNSSCEVIVVKGSDDDSALLCSGIPMQAGEPPAGAAQLAEGDAIALGKRYSADATGVEVLCTKPGIGSLTHGGSALTPKAARTLPSSD</sequence>
<protein>
    <recommendedName>
        <fullName evidence="3">PAAR motif-containing protein</fullName>
    </recommendedName>
</protein>
<reference evidence="1 2" key="1">
    <citation type="journal article" date="2019" name="Int. J. Syst. Evol. Microbiol.">
        <title>The Global Catalogue of Microorganisms (GCM) 10K type strain sequencing project: providing services to taxonomists for standard genome sequencing and annotation.</title>
        <authorList>
            <consortium name="The Broad Institute Genomics Platform"/>
            <consortium name="The Broad Institute Genome Sequencing Center for Infectious Disease"/>
            <person name="Wu L."/>
            <person name="Ma J."/>
        </authorList>
    </citation>
    <scope>NUCLEOTIDE SEQUENCE [LARGE SCALE GENOMIC DNA]</scope>
    <source>
        <strain evidence="1 2">JCM 16009</strain>
    </source>
</reference>